<keyword evidence="2" id="KW-1185">Reference proteome</keyword>
<dbReference type="KEGG" id="pstg:E8M01_24965"/>
<gene>
    <name evidence="1" type="ORF">E8M01_24965</name>
</gene>
<accession>A0A4D7BAN3</accession>
<evidence type="ECO:0000313" key="2">
    <source>
        <dbReference type="Proteomes" id="UP000298781"/>
    </source>
</evidence>
<sequence>MLNRLRHPDLRPIVAALYAVAMLWLGLAHRAPAVAAAGHPEILRIALPDGSLTAWCLNDLGQEPGQQPGHQPGRGTGPCDACLLIAAIGLPPVPAGLPAPANMAVTRIAAPSVLAGTIGAVDRPRSRGPPSRA</sequence>
<evidence type="ECO:0000313" key="1">
    <source>
        <dbReference type="EMBL" id="QCI67198.1"/>
    </source>
</evidence>
<dbReference type="AlphaFoldDB" id="A0A4D7BAN3"/>
<dbReference type="RefSeq" id="WP_136962633.1">
    <property type="nucleotide sequence ID" value="NZ_CP039690.1"/>
</dbReference>
<dbReference type="Proteomes" id="UP000298781">
    <property type="component" value="Chromosome"/>
</dbReference>
<protein>
    <recommendedName>
        <fullName evidence="3">DUF2946 domain-containing protein</fullName>
    </recommendedName>
</protein>
<organism evidence="1 2">
    <name type="scientific">Phreatobacter stygius</name>
    <dbReference type="NCBI Taxonomy" id="1940610"/>
    <lineage>
        <taxon>Bacteria</taxon>
        <taxon>Pseudomonadati</taxon>
        <taxon>Pseudomonadota</taxon>
        <taxon>Alphaproteobacteria</taxon>
        <taxon>Hyphomicrobiales</taxon>
        <taxon>Phreatobacteraceae</taxon>
        <taxon>Phreatobacter</taxon>
    </lineage>
</organism>
<reference evidence="1 2" key="1">
    <citation type="submission" date="2019-04" db="EMBL/GenBank/DDBJ databases">
        <title>Phreatobacter aquaticus sp. nov.</title>
        <authorList>
            <person name="Choi A."/>
        </authorList>
    </citation>
    <scope>NUCLEOTIDE SEQUENCE [LARGE SCALE GENOMIC DNA]</scope>
    <source>
        <strain evidence="1 2">KCTC 52518</strain>
    </source>
</reference>
<proteinExistence type="predicted"/>
<dbReference type="EMBL" id="CP039690">
    <property type="protein sequence ID" value="QCI67198.1"/>
    <property type="molecule type" value="Genomic_DNA"/>
</dbReference>
<evidence type="ECO:0008006" key="3">
    <source>
        <dbReference type="Google" id="ProtNLM"/>
    </source>
</evidence>
<name>A0A4D7BAN3_9HYPH</name>